<evidence type="ECO:0000259" key="3">
    <source>
        <dbReference type="Pfam" id="PF13581"/>
    </source>
</evidence>
<keyword evidence="5" id="KW-1185">Reference proteome</keyword>
<sequence length="239" mass="24488">MCRRARIGRFPARAGGAFTPWRGAKEVSGVTLVVAQGVPTSSSMAVPHGPAGVGEARRRMREQLRRGGVPEAVVDDAVLVLSELLSNSCRYGRPLDAAGIGEGAVRAAWRIDVHGALTVEVTDGGGPTRPVPSTPSVTARGGRGLNIIDALARDWGVRDSASGEVTVWALMGEAPPRHEGTTARAAGRRDGSAGGPLPRVNGARHLRAPGRAGSRTGAVANTAPPPGGAGFLGGYEDTD</sequence>
<dbReference type="EMBL" id="CP095474">
    <property type="protein sequence ID" value="URN16927.1"/>
    <property type="molecule type" value="Genomic_DNA"/>
</dbReference>
<keyword evidence="1" id="KW-0723">Serine/threonine-protein kinase</keyword>
<evidence type="ECO:0000256" key="1">
    <source>
        <dbReference type="ARBA" id="ARBA00022527"/>
    </source>
</evidence>
<name>A0ABY4TDX1_9ACTN</name>
<dbReference type="PANTHER" id="PTHR35526:SF3">
    <property type="entry name" value="ANTI-SIGMA-F FACTOR RSBW"/>
    <property type="match status" value="1"/>
</dbReference>
<evidence type="ECO:0000313" key="5">
    <source>
        <dbReference type="Proteomes" id="UP001056383"/>
    </source>
</evidence>
<proteinExistence type="predicted"/>
<keyword evidence="4" id="KW-0547">Nucleotide-binding</keyword>
<reference evidence="4" key="1">
    <citation type="submission" date="2022-04" db="EMBL/GenBank/DDBJ databases">
        <title>Systematic whole-genome sequencing reveals an unexpected diversity among actinomycetoma pathogens and provides insights into their antibacterial susceptibilities.</title>
        <authorList>
            <person name="Watson A.K."/>
            <person name="Kepplinger B."/>
            <person name="Bakhiet S.M."/>
            <person name="Mhmoud N.A."/>
            <person name="Chapman J."/>
            <person name="Allenby N."/>
            <person name="Mickiewicz K."/>
            <person name="Goodfellow M."/>
            <person name="Fahal A.H."/>
            <person name="Errington J."/>
        </authorList>
    </citation>
    <scope>NUCLEOTIDE SEQUENCE</scope>
    <source>
        <strain evidence="4">SD 504</strain>
    </source>
</reference>
<dbReference type="PANTHER" id="PTHR35526">
    <property type="entry name" value="ANTI-SIGMA-F FACTOR RSBW-RELATED"/>
    <property type="match status" value="1"/>
</dbReference>
<dbReference type="Pfam" id="PF13581">
    <property type="entry name" value="HATPase_c_2"/>
    <property type="match status" value="1"/>
</dbReference>
<feature type="region of interest" description="Disordered" evidence="2">
    <location>
        <begin position="175"/>
        <end position="239"/>
    </location>
</feature>
<feature type="domain" description="Histidine kinase/HSP90-like ATPase" evidence="3">
    <location>
        <begin position="50"/>
        <end position="165"/>
    </location>
</feature>
<gene>
    <name evidence="4" type="ORF">MW084_14400</name>
</gene>
<dbReference type="InterPro" id="IPR003594">
    <property type="entry name" value="HATPase_dom"/>
</dbReference>
<dbReference type="Gene3D" id="3.30.565.10">
    <property type="entry name" value="Histidine kinase-like ATPase, C-terminal domain"/>
    <property type="match status" value="1"/>
</dbReference>
<keyword evidence="1" id="KW-0808">Transferase</keyword>
<accession>A0ABY4TDX1</accession>
<keyword evidence="4" id="KW-0067">ATP-binding</keyword>
<dbReference type="Proteomes" id="UP001056383">
    <property type="component" value="Chromosome"/>
</dbReference>
<protein>
    <submittedName>
        <fullName evidence="4">ATP-binding protein</fullName>
    </submittedName>
</protein>
<feature type="compositionally biased region" description="Basic and acidic residues" evidence="2">
    <location>
        <begin position="175"/>
        <end position="191"/>
    </location>
</feature>
<evidence type="ECO:0000256" key="2">
    <source>
        <dbReference type="SAM" id="MobiDB-lite"/>
    </source>
</evidence>
<dbReference type="RefSeq" id="WP_078571294.1">
    <property type="nucleotide sequence ID" value="NZ_CP095474.1"/>
</dbReference>
<organism evidence="4 5">
    <name type="scientific">Streptomyces sudanensis</name>
    <dbReference type="NCBI Taxonomy" id="436397"/>
    <lineage>
        <taxon>Bacteria</taxon>
        <taxon>Bacillati</taxon>
        <taxon>Actinomycetota</taxon>
        <taxon>Actinomycetes</taxon>
        <taxon>Kitasatosporales</taxon>
        <taxon>Streptomycetaceae</taxon>
        <taxon>Streptomyces</taxon>
    </lineage>
</organism>
<keyword evidence="1" id="KW-0418">Kinase</keyword>
<dbReference type="CDD" id="cd16936">
    <property type="entry name" value="HATPase_RsbW-like"/>
    <property type="match status" value="1"/>
</dbReference>
<dbReference type="InterPro" id="IPR036890">
    <property type="entry name" value="HATPase_C_sf"/>
</dbReference>
<dbReference type="InterPro" id="IPR050267">
    <property type="entry name" value="Anti-sigma-factor_SerPK"/>
</dbReference>
<evidence type="ECO:0000313" key="4">
    <source>
        <dbReference type="EMBL" id="URN16927.1"/>
    </source>
</evidence>
<dbReference type="GO" id="GO:0005524">
    <property type="term" value="F:ATP binding"/>
    <property type="evidence" value="ECO:0007669"/>
    <property type="project" value="UniProtKB-KW"/>
</dbReference>
<dbReference type="SUPFAM" id="SSF55874">
    <property type="entry name" value="ATPase domain of HSP90 chaperone/DNA topoisomerase II/histidine kinase"/>
    <property type="match status" value="1"/>
</dbReference>